<evidence type="ECO:0000256" key="1">
    <source>
        <dbReference type="SAM" id="SignalP"/>
    </source>
</evidence>
<evidence type="ECO:0000313" key="2">
    <source>
        <dbReference type="EMBL" id="KFZ27786.1"/>
    </source>
</evidence>
<dbReference type="eggNOG" id="COG3209">
    <property type="taxonomic scope" value="Bacteria"/>
</dbReference>
<dbReference type="RefSeq" id="WP_034734330.1">
    <property type="nucleotide sequence ID" value="NZ_JPIN01000021.1"/>
</dbReference>
<dbReference type="AlphaFoldDB" id="A0A094J5G5"/>
<dbReference type="InterPro" id="IPR006530">
    <property type="entry name" value="YD"/>
</dbReference>
<dbReference type="OrthoDB" id="9816400at2"/>
<feature type="chain" id="PRO_5001900449" description="Insecticide toxin TcdB middle/N-terminal domain-containing protein" evidence="1">
    <location>
        <begin position="25"/>
        <end position="843"/>
    </location>
</feature>
<sequence length="843" mass="95110">MSRQTIARTLVLGVLTFSVSVASASQSNDVKNMVELALSRMKVNEQITPETTGLFGDRVDLNTGSISFQNVDVSLIGNSRIPVEIRRTYRGSRNNRGNNSGFGDWTLDIPSITTTTLEYRPGLLSHKPGCVGELSPSYVDTQFATVGPVQYWSGDFLDIPGVVNQRLLQGDASAPSRYADNWDISCIPGNFNGFIARSPDGVTYTFDVDTLTPKSLIAVAQEADILDPNYAVIELLRTYTLNIQVSRIEDRFGNWVKYNYAPSTVPTGTSSGLQAYFNKLTSIESSDGRRITIQYEAGASSERVRSIQADGKTWLYTYREEYDQRESIYKDVLDTITRPDGKAWELNLAFDLFGGFSNNSIGMGDCQAPADFSVVSTVRHPDGALFRLTQKPTRFGRVGVPLHTIRDFHQVDRCFVNMAITKKELEFNQEVLVWNYSYSQNAGSPKQTQQATPSPEALDGLPTSVTQGLTLMDLRSTSVNAPDGSRTVHVFDRRFNAFEGQEILTLQYDVDGSTLLQSKHFSFVTQPKPGSARLVSCKPDEYPVFELETNECHHKFENHDQHEYYIYRDEVITRVYSGVIPTSFTTQYSNYNLYGQPQIIREESDFGTKFTRLGYQHDIDEWVLNLPTTTEVSTTNGNWILASEMKYYPVTHEFSLQLHETWRFGQLQSTNSSYHADGNVRRQSFNATNRYIEFNQYVRGIPTQIIVPDRYNVSNTRIAQQVVNQRGEVTAVTNFNGHTTQYTYDVMGRPTSIIPPSPWEPSTISYSSASGRFVQTTTRGNYKKRIEMDALFRPLLVEERDISTGLATFTNCKVSYQCHAWWQKPSVSYRKSSYPVGSGKRIL</sequence>
<protein>
    <recommendedName>
        <fullName evidence="4">Insecticide toxin TcdB middle/N-terminal domain-containing protein</fullName>
    </recommendedName>
</protein>
<evidence type="ECO:0000313" key="3">
    <source>
        <dbReference type="Proteomes" id="UP000053718"/>
    </source>
</evidence>
<keyword evidence="1" id="KW-0732">Signal</keyword>
<organism evidence="2 3">
    <name type="scientific">Pseudidiomarina atlantica</name>
    <dbReference type="NCBI Taxonomy" id="1517416"/>
    <lineage>
        <taxon>Bacteria</taxon>
        <taxon>Pseudomonadati</taxon>
        <taxon>Pseudomonadota</taxon>
        <taxon>Gammaproteobacteria</taxon>
        <taxon>Alteromonadales</taxon>
        <taxon>Idiomarinaceae</taxon>
        <taxon>Pseudidiomarina</taxon>
    </lineage>
</organism>
<keyword evidence="3" id="KW-1185">Reference proteome</keyword>
<proteinExistence type="predicted"/>
<dbReference type="Proteomes" id="UP000053718">
    <property type="component" value="Unassembled WGS sequence"/>
</dbReference>
<dbReference type="STRING" id="1517416.IDAT_12800"/>
<comment type="caution">
    <text evidence="2">The sequence shown here is derived from an EMBL/GenBank/DDBJ whole genome shotgun (WGS) entry which is preliminary data.</text>
</comment>
<accession>A0A094J5G5</accession>
<reference evidence="2 3" key="1">
    <citation type="submission" date="2014-06" db="EMBL/GenBank/DDBJ databases">
        <title>Draft genome sequence of Idiomarina sp. MCCC 1A10513.</title>
        <authorList>
            <person name="Du J."/>
            <person name="Lai Q."/>
            <person name="Shao Z."/>
        </authorList>
    </citation>
    <scope>NUCLEOTIDE SEQUENCE [LARGE SCALE GENOMIC DNA]</scope>
    <source>
        <strain evidence="2 3">MCCC 1A10513</strain>
    </source>
</reference>
<name>A0A094J5G5_9GAMM</name>
<gene>
    <name evidence="2" type="ORF">IDAT_12800</name>
</gene>
<feature type="signal peptide" evidence="1">
    <location>
        <begin position="1"/>
        <end position="24"/>
    </location>
</feature>
<dbReference type="Gene3D" id="2.180.10.10">
    <property type="entry name" value="RHS repeat-associated core"/>
    <property type="match status" value="1"/>
</dbReference>
<dbReference type="NCBIfam" id="TIGR01643">
    <property type="entry name" value="YD_repeat_2x"/>
    <property type="match status" value="1"/>
</dbReference>
<dbReference type="InterPro" id="IPR031325">
    <property type="entry name" value="RHS_repeat"/>
</dbReference>
<dbReference type="Pfam" id="PF05593">
    <property type="entry name" value="RHS_repeat"/>
    <property type="match status" value="1"/>
</dbReference>
<evidence type="ECO:0008006" key="4">
    <source>
        <dbReference type="Google" id="ProtNLM"/>
    </source>
</evidence>
<dbReference type="EMBL" id="JPIN01000021">
    <property type="protein sequence ID" value="KFZ27786.1"/>
    <property type="molecule type" value="Genomic_DNA"/>
</dbReference>